<dbReference type="InterPro" id="IPR050221">
    <property type="entry name" value="26S_Proteasome_ATPase"/>
</dbReference>
<evidence type="ECO:0000313" key="5">
    <source>
        <dbReference type="EMBL" id="MFD1875719.1"/>
    </source>
</evidence>
<dbReference type="Proteomes" id="UP001597197">
    <property type="component" value="Unassembled WGS sequence"/>
</dbReference>
<dbReference type="EMBL" id="JBHUFD010000019">
    <property type="protein sequence ID" value="MFD1875719.1"/>
    <property type="molecule type" value="Genomic_DNA"/>
</dbReference>
<dbReference type="InterPro" id="IPR054472">
    <property type="entry name" value="WHD"/>
</dbReference>
<dbReference type="InterPro" id="IPR027417">
    <property type="entry name" value="P-loop_NTPase"/>
</dbReference>
<dbReference type="Pfam" id="PF22977">
    <property type="entry name" value="WHD"/>
    <property type="match status" value="1"/>
</dbReference>
<dbReference type="CDD" id="cd19481">
    <property type="entry name" value="RecA-like_protease"/>
    <property type="match status" value="1"/>
</dbReference>
<dbReference type="RefSeq" id="WP_382318692.1">
    <property type="nucleotide sequence ID" value="NZ_JBHUFD010000019.1"/>
</dbReference>
<name>A0ABW4R1R9_9BACT</name>
<keyword evidence="2" id="KW-0547">Nucleotide-binding</keyword>
<feature type="domain" description="AAA+ ATPase" evidence="4">
    <location>
        <begin position="451"/>
        <end position="583"/>
    </location>
</feature>
<evidence type="ECO:0000313" key="6">
    <source>
        <dbReference type="Proteomes" id="UP001597197"/>
    </source>
</evidence>
<dbReference type="Pfam" id="PF00004">
    <property type="entry name" value="AAA"/>
    <property type="match status" value="1"/>
</dbReference>
<organism evidence="5 6">
    <name type="scientific">Hymenobacter bucti</name>
    <dbReference type="NCBI Taxonomy" id="1844114"/>
    <lineage>
        <taxon>Bacteria</taxon>
        <taxon>Pseudomonadati</taxon>
        <taxon>Bacteroidota</taxon>
        <taxon>Cytophagia</taxon>
        <taxon>Cytophagales</taxon>
        <taxon>Hymenobacteraceae</taxon>
        <taxon>Hymenobacter</taxon>
    </lineage>
</organism>
<comment type="similarity">
    <text evidence="1">Belongs to the AAA ATPase family.</text>
</comment>
<dbReference type="GO" id="GO:0005524">
    <property type="term" value="F:ATP binding"/>
    <property type="evidence" value="ECO:0007669"/>
    <property type="project" value="UniProtKB-KW"/>
</dbReference>
<evidence type="ECO:0000259" key="4">
    <source>
        <dbReference type="SMART" id="SM00382"/>
    </source>
</evidence>
<reference evidence="6" key="1">
    <citation type="journal article" date="2019" name="Int. J. Syst. Evol. Microbiol.">
        <title>The Global Catalogue of Microorganisms (GCM) 10K type strain sequencing project: providing services to taxonomists for standard genome sequencing and annotation.</title>
        <authorList>
            <consortium name="The Broad Institute Genomics Platform"/>
            <consortium name="The Broad Institute Genome Sequencing Center for Infectious Disease"/>
            <person name="Wu L."/>
            <person name="Ma J."/>
        </authorList>
    </citation>
    <scope>NUCLEOTIDE SEQUENCE [LARGE SCALE GENOMIC DNA]</scope>
    <source>
        <strain evidence="6">CGMCC 1.15795</strain>
    </source>
</reference>
<protein>
    <submittedName>
        <fullName evidence="5">ATP-binding protein</fullName>
    </submittedName>
</protein>
<dbReference type="SUPFAM" id="SSF52540">
    <property type="entry name" value="P-loop containing nucleoside triphosphate hydrolases"/>
    <property type="match status" value="1"/>
</dbReference>
<dbReference type="InterPro" id="IPR003959">
    <property type="entry name" value="ATPase_AAA_core"/>
</dbReference>
<gene>
    <name evidence="5" type="ORF">ACFSDX_25035</name>
</gene>
<dbReference type="SMART" id="SM00382">
    <property type="entry name" value="AAA"/>
    <property type="match status" value="1"/>
</dbReference>
<sequence length="665" mass="72207">MTTTLTQSWTTANHGYLTAAVRALHHELALHQARTAADAEQILSQQALLSAAQQAAEDVSAELPAPSALATLTTLLSLSDFECKVLLLCAAVELDAAFRALVASLQGGAPLPTFSLALAAFPHAHWSALLPTAPLRYWQLVKPAAGPLLTQSPLKIDEQILHYLTGTCTLDERLRDLAEPVRLEALLTDSQQVLADGMARACAGEVLPVLVLRGDDAAGNAALGSHAGALLGLQLYSLPAHLIPAAVPEANQLLRIWNREAALLSYALHVDCADLDPGDRAQTQGAAHFIDHVDGVVLLSGGSWEPRLKRPKAEFTVPKPTPAEQLQLWQNALGPAAHPPEALQAVVAQFDLSASSIQAASADALRAPTAETPVGKAAATPLARRLWQACCAHTRPRVDELAQRIDPRATWADLVLPDAQLHTLREIVWQVRQRHRVYHEWGFGGPGARGLGITVLFAGESGTGKTMAAEVLAHALHLDLYRIDLSQVVNKYIGETEKNLRRIFDAAEAGGAILLFDEADALFGKRSEVKDSHDRHSNIEVSYLLQRMEAYRGLAVLTTNLRAALDKAFLRRLRFVVQFPYPDAAQRAEIWRRVFPAATPREDLDFEKLARLSVPGGNIRNMALNAAFAAAHDNQPVRMAHIARAARSEYNKLERPLSHAEMNGW</sequence>
<evidence type="ECO:0000256" key="3">
    <source>
        <dbReference type="ARBA" id="ARBA00022840"/>
    </source>
</evidence>
<keyword evidence="6" id="KW-1185">Reference proteome</keyword>
<evidence type="ECO:0000256" key="2">
    <source>
        <dbReference type="ARBA" id="ARBA00022741"/>
    </source>
</evidence>
<dbReference type="Gene3D" id="3.40.50.300">
    <property type="entry name" value="P-loop containing nucleotide triphosphate hydrolases"/>
    <property type="match status" value="1"/>
</dbReference>
<keyword evidence="3 5" id="KW-0067">ATP-binding</keyword>
<evidence type="ECO:0000256" key="1">
    <source>
        <dbReference type="ARBA" id="ARBA00006914"/>
    </source>
</evidence>
<accession>A0ABW4R1R9</accession>
<comment type="caution">
    <text evidence="5">The sequence shown here is derived from an EMBL/GenBank/DDBJ whole genome shotgun (WGS) entry which is preliminary data.</text>
</comment>
<dbReference type="PANTHER" id="PTHR23073">
    <property type="entry name" value="26S PROTEASOME REGULATORY SUBUNIT"/>
    <property type="match status" value="1"/>
</dbReference>
<proteinExistence type="inferred from homology"/>
<dbReference type="InterPro" id="IPR003593">
    <property type="entry name" value="AAA+_ATPase"/>
</dbReference>